<dbReference type="Pfam" id="PF08713">
    <property type="entry name" value="DNA_alkylation"/>
    <property type="match status" value="1"/>
</dbReference>
<sequence length="229" mass="26535">MERSSLRQKLEELAEPEYREFSQKLVLDGLPMLGVRLPTLRGLAKEYVKGDWEAVLAQGPETVFEEVMLKGMLIGAVKVSAEQRLELIRKFVPKINNWSLCDSFCVGLKFTQNNRELVWGFLQDYLHGQGEYPIRFGVVMLLDYFLTDEYIGRVLQELAAVRHEGYYVKMAVAWALSKCYVKFPEQTLPLLSAEHLDHETLKKAYQKIIESRQISSVQRDMFRRLRGAL</sequence>
<dbReference type="Gene3D" id="1.25.10.90">
    <property type="match status" value="1"/>
</dbReference>
<accession>A0A8J6PFR7</accession>
<name>A0A8J6PFR7_9FIRM</name>
<dbReference type="SUPFAM" id="SSF48371">
    <property type="entry name" value="ARM repeat"/>
    <property type="match status" value="1"/>
</dbReference>
<gene>
    <name evidence="1" type="ORF">H8702_00455</name>
</gene>
<evidence type="ECO:0000313" key="1">
    <source>
        <dbReference type="EMBL" id="MBC8609590.1"/>
    </source>
</evidence>
<dbReference type="RefSeq" id="WP_187536114.1">
    <property type="nucleotide sequence ID" value="NZ_JACRTL010000001.1"/>
</dbReference>
<dbReference type="InterPro" id="IPR016024">
    <property type="entry name" value="ARM-type_fold"/>
</dbReference>
<evidence type="ECO:0000313" key="2">
    <source>
        <dbReference type="Proteomes" id="UP000632659"/>
    </source>
</evidence>
<dbReference type="InterPro" id="IPR014825">
    <property type="entry name" value="DNA_alkylation"/>
</dbReference>
<proteinExistence type="predicted"/>
<protein>
    <submittedName>
        <fullName evidence="1">DNA alkylation repair protein</fullName>
    </submittedName>
</protein>
<comment type="caution">
    <text evidence="1">The sequence shown here is derived from an EMBL/GenBank/DDBJ whole genome shotgun (WGS) entry which is preliminary data.</text>
</comment>
<dbReference type="AlphaFoldDB" id="A0A8J6PFR7"/>
<reference evidence="1" key="1">
    <citation type="submission" date="2020-08" db="EMBL/GenBank/DDBJ databases">
        <title>Genome public.</title>
        <authorList>
            <person name="Liu C."/>
            <person name="Sun Q."/>
        </authorList>
    </citation>
    <scope>NUCLEOTIDE SEQUENCE</scope>
    <source>
        <strain evidence="1">NSJ-15</strain>
    </source>
</reference>
<keyword evidence="2" id="KW-1185">Reference proteome</keyword>
<dbReference type="CDD" id="cd06561">
    <property type="entry name" value="AlkD_like"/>
    <property type="match status" value="1"/>
</dbReference>
<dbReference type="Proteomes" id="UP000632659">
    <property type="component" value="Unassembled WGS sequence"/>
</dbReference>
<dbReference type="EMBL" id="JACRTL010000001">
    <property type="protein sequence ID" value="MBC8609590.1"/>
    <property type="molecule type" value="Genomic_DNA"/>
</dbReference>
<organism evidence="1 2">
    <name type="scientific">Massiliimalia timonensis</name>
    <dbReference type="NCBI Taxonomy" id="1987501"/>
    <lineage>
        <taxon>Bacteria</taxon>
        <taxon>Bacillati</taxon>
        <taxon>Bacillota</taxon>
        <taxon>Clostridia</taxon>
        <taxon>Eubacteriales</taxon>
        <taxon>Oscillospiraceae</taxon>
        <taxon>Massiliimalia</taxon>
    </lineage>
</organism>
<dbReference type="PANTHER" id="PTHR34070:SF1">
    <property type="entry name" value="DNA ALKYLATION REPAIR PROTEIN"/>
    <property type="match status" value="1"/>
</dbReference>
<dbReference type="PANTHER" id="PTHR34070">
    <property type="entry name" value="ARMADILLO-TYPE FOLD"/>
    <property type="match status" value="1"/>
</dbReference>